<dbReference type="Ensembl" id="ENSAMXT00005050314.1">
    <property type="protein sequence ID" value="ENSAMXP00005046318.1"/>
    <property type="gene ID" value="ENSAMXG00005021338.1"/>
</dbReference>
<organism evidence="3 4">
    <name type="scientific">Astyanax mexicanus</name>
    <name type="common">Blind cave fish</name>
    <name type="synonym">Astyanax fasciatus mexicanus</name>
    <dbReference type="NCBI Taxonomy" id="7994"/>
    <lineage>
        <taxon>Eukaryota</taxon>
        <taxon>Metazoa</taxon>
        <taxon>Chordata</taxon>
        <taxon>Craniata</taxon>
        <taxon>Vertebrata</taxon>
        <taxon>Euteleostomi</taxon>
        <taxon>Actinopterygii</taxon>
        <taxon>Neopterygii</taxon>
        <taxon>Teleostei</taxon>
        <taxon>Ostariophysi</taxon>
        <taxon>Characiformes</taxon>
        <taxon>Characoidei</taxon>
        <taxon>Acestrorhamphidae</taxon>
        <taxon>Acestrorhamphinae</taxon>
        <taxon>Astyanax</taxon>
    </lineage>
</organism>
<dbReference type="PANTHER" id="PTHR47728:SF1">
    <property type="entry name" value="RAB GTPASE ACTIVATING PROTEIN 1 LIKE"/>
    <property type="match status" value="1"/>
</dbReference>
<dbReference type="Proteomes" id="UP000694621">
    <property type="component" value="Unplaced"/>
</dbReference>
<dbReference type="OMA" id="SWINKAF"/>
<dbReference type="PANTHER" id="PTHR47728">
    <property type="entry name" value="RAB GTPASE-ACTIVATING PROTEIN 1-LIKE"/>
    <property type="match status" value="1"/>
</dbReference>
<dbReference type="AlphaFoldDB" id="A0A8B9L7M4"/>
<evidence type="ECO:0000313" key="5">
    <source>
        <dbReference type="Proteomes" id="UP000752171"/>
    </source>
</evidence>
<dbReference type="KEGG" id="amex:103036798"/>
<evidence type="ECO:0000313" key="2">
    <source>
        <dbReference type="EMBL" id="KAG9273938.1"/>
    </source>
</evidence>
<proteinExistence type="predicted"/>
<reference evidence="2 5" key="1">
    <citation type="submission" date="2021-07" db="EMBL/GenBank/DDBJ databases">
        <authorList>
            <person name="Imarazene B."/>
            <person name="Zahm M."/>
            <person name="Klopp C."/>
            <person name="Cabau C."/>
            <person name="Beille S."/>
            <person name="Jouanno E."/>
            <person name="Castinel A."/>
            <person name="Lluch J."/>
            <person name="Gil L."/>
            <person name="Kuchtly C."/>
            <person name="Lopez Roques C."/>
            <person name="Donnadieu C."/>
            <person name="Parrinello H."/>
            <person name="Journot L."/>
            <person name="Du K."/>
            <person name="Schartl M."/>
            <person name="Retaux S."/>
            <person name="Guiguen Y."/>
        </authorList>
    </citation>
    <scope>NUCLEOTIDE SEQUENCE [LARGE SCALE GENOMIC DNA]</scope>
    <source>
        <strain evidence="2">Pach_M1</strain>
        <tissue evidence="2">Testis</tissue>
    </source>
</reference>
<protein>
    <submittedName>
        <fullName evidence="2 3">Rab GTPase-activating protein 1-like</fullName>
    </submittedName>
</protein>
<gene>
    <name evidence="2" type="primary">RABGAP1L</name>
    <name evidence="2" type="ORF">AMEX_G10718</name>
</gene>
<dbReference type="OrthoDB" id="295078at2759"/>
<evidence type="ECO:0000313" key="4">
    <source>
        <dbReference type="Proteomes" id="UP000694621"/>
    </source>
</evidence>
<evidence type="ECO:0000313" key="3">
    <source>
        <dbReference type="Ensembl" id="ENSAMXP00005046318.1"/>
    </source>
</evidence>
<dbReference type="EMBL" id="JAICCE010000008">
    <property type="protein sequence ID" value="KAG9273938.1"/>
    <property type="molecule type" value="Genomic_DNA"/>
</dbReference>
<feature type="region of interest" description="Disordered" evidence="1">
    <location>
        <begin position="202"/>
        <end position="222"/>
    </location>
</feature>
<feature type="compositionally biased region" description="Basic and acidic residues" evidence="1">
    <location>
        <begin position="203"/>
        <end position="219"/>
    </location>
</feature>
<name>A0A8B9L7M4_ASTMX</name>
<reference evidence="3" key="2">
    <citation type="submission" date="2025-05" db="UniProtKB">
        <authorList>
            <consortium name="Ensembl"/>
        </authorList>
    </citation>
    <scope>IDENTIFICATION</scope>
</reference>
<sequence>MMEEVSISVVLDAQAMEQMSEEEILATLVSDSLPKHELPIKKPKLKDFKPDDPLQRYQAENQKLQEASLRLEQENDALAHRLVTGKIALRNALDQAEDHVEKLTKELLKAQQDLMVAEEERRGKEEEAAQMKEVFREKMDKAEAEIMRTNSIITEYKKICSQLNAKLEKQQSKAEEELQQIKRKIKECQHCRNILDLKGSAQTDRDISHSSAQDKEKNSLRQQVRQLEKELAQTKLQVVESHCKIQELEHQKGELVNEVQAARSTWLRKTLGSLGVSNSNNSLQQSVHSTGSGWAMIRRLSWTPREGKSAGV</sequence>
<accession>A0A8B9L7M4</accession>
<dbReference type="Proteomes" id="UP000752171">
    <property type="component" value="Unassembled WGS sequence"/>
</dbReference>
<evidence type="ECO:0000256" key="1">
    <source>
        <dbReference type="SAM" id="MobiDB-lite"/>
    </source>
</evidence>